<dbReference type="Proteomes" id="UP000245946">
    <property type="component" value="Unassembled WGS sequence"/>
</dbReference>
<feature type="transmembrane region" description="Helical" evidence="7">
    <location>
        <begin position="393"/>
        <end position="414"/>
    </location>
</feature>
<feature type="transmembrane region" description="Helical" evidence="7">
    <location>
        <begin position="360"/>
        <end position="381"/>
    </location>
</feature>
<keyword evidence="10" id="KW-1185">Reference proteome</keyword>
<evidence type="ECO:0000313" key="9">
    <source>
        <dbReference type="EMBL" id="PWN98246.1"/>
    </source>
</evidence>
<dbReference type="STRING" id="58919.A0A316ZAC0"/>
<comment type="caution">
    <text evidence="7">Lacks conserved residue(s) required for the propagation of feature annotation.</text>
</comment>
<dbReference type="OrthoDB" id="648861at2759"/>
<dbReference type="Pfam" id="PF06963">
    <property type="entry name" value="FPN1"/>
    <property type="match status" value="1"/>
</dbReference>
<feature type="transmembrane region" description="Helical" evidence="7">
    <location>
        <begin position="317"/>
        <end position="340"/>
    </location>
</feature>
<evidence type="ECO:0000256" key="5">
    <source>
        <dbReference type="ARBA" id="ARBA00022989"/>
    </source>
</evidence>
<keyword evidence="6 7" id="KW-0472">Membrane</keyword>
<dbReference type="EMBL" id="KZ819292">
    <property type="protein sequence ID" value="PWN98246.1"/>
    <property type="molecule type" value="Genomic_DNA"/>
</dbReference>
<gene>
    <name evidence="9" type="ORF">FA09DRAFT_334257</name>
</gene>
<dbReference type="PANTHER" id="PTHR11660">
    <property type="entry name" value="SOLUTE CARRIER FAMILY 40 MEMBER"/>
    <property type="match status" value="1"/>
</dbReference>
<feature type="transmembrane region" description="Helical" evidence="7">
    <location>
        <begin position="67"/>
        <end position="94"/>
    </location>
</feature>
<feature type="transmembrane region" description="Helical" evidence="7">
    <location>
        <begin position="491"/>
        <end position="512"/>
    </location>
</feature>
<dbReference type="InterPro" id="IPR036259">
    <property type="entry name" value="MFS_trans_sf"/>
</dbReference>
<dbReference type="Gene3D" id="1.20.1250.20">
    <property type="entry name" value="MFS general substrate transporter like domains"/>
    <property type="match status" value="1"/>
</dbReference>
<protein>
    <recommendedName>
        <fullName evidence="7">Solute carrier family 40 member</fullName>
    </recommendedName>
</protein>
<organism evidence="9 10">
    <name type="scientific">Tilletiopsis washingtonensis</name>
    <dbReference type="NCBI Taxonomy" id="58919"/>
    <lineage>
        <taxon>Eukaryota</taxon>
        <taxon>Fungi</taxon>
        <taxon>Dikarya</taxon>
        <taxon>Basidiomycota</taxon>
        <taxon>Ustilaginomycotina</taxon>
        <taxon>Exobasidiomycetes</taxon>
        <taxon>Entylomatales</taxon>
        <taxon>Entylomatales incertae sedis</taxon>
        <taxon>Tilletiopsis</taxon>
    </lineage>
</organism>
<evidence type="ECO:0000256" key="1">
    <source>
        <dbReference type="ARBA" id="ARBA00004141"/>
    </source>
</evidence>
<evidence type="ECO:0000256" key="7">
    <source>
        <dbReference type="RuleBase" id="RU365065"/>
    </source>
</evidence>
<keyword evidence="3 7" id="KW-0813">Transport</keyword>
<feature type="transmembrane region" description="Helical" evidence="7">
    <location>
        <begin position="212"/>
        <end position="230"/>
    </location>
</feature>
<dbReference type="RefSeq" id="XP_025598525.1">
    <property type="nucleotide sequence ID" value="XM_025743722.1"/>
</dbReference>
<dbReference type="GO" id="GO:0016020">
    <property type="term" value="C:membrane"/>
    <property type="evidence" value="ECO:0007669"/>
    <property type="project" value="UniProtKB-SubCell"/>
</dbReference>
<evidence type="ECO:0000256" key="3">
    <source>
        <dbReference type="ARBA" id="ARBA00022448"/>
    </source>
</evidence>
<dbReference type="GeneID" id="37271266"/>
<name>A0A316ZAC0_9BASI</name>
<dbReference type="GO" id="GO:0005381">
    <property type="term" value="F:iron ion transmembrane transporter activity"/>
    <property type="evidence" value="ECO:0007669"/>
    <property type="project" value="UniProtKB-UniRule"/>
</dbReference>
<evidence type="ECO:0000256" key="4">
    <source>
        <dbReference type="ARBA" id="ARBA00022692"/>
    </source>
</evidence>
<sequence length="533" mass="57144">MAATSRPLARVPSASDKPPLPPVDVPQDAATTAAAAPLPRRSLFQLALQHALSSWGTRSYEFAAPLFFIHAYSASLLAASLYGCLTTLAAILLAGSAGRLVDVYAARKRAMLRGAVAVQSVALAAAYALFATLLNVDHLGRNAENAGTGPERGSPNADVWTLFAAITAVGCVVTLANVSVSVSIERDWVTSIAAHDSRTLSRLNAIMRRIDLLTKLLAPLFVSLLTSTAGYPRACFILLGFALGGGLLQLLLIGRTYACFPALAADEARVRALKLEQQEPSPSPDVAMAQSYPPRRVARAQAGVRSWLQGQVSDWRVFVRMPVFPSSVSLALLYMSALSFDPAFIGYLKSETYYSDAMVAGMRGLCVVTGLGGTFLAPYLISRIGLTRTGTWALAMLLLPLLPTLLALFLGAGPGRERPAWNGALLFGGMAASRVGLWSFDLAQLQMVQEALSTHPRRNSLMALQVSLQNLFDLGHYGLTIGWSLPSQFKYAALTSYCALLAAGVIYVGVYARRDRGHVLHLGWLRLHDTKSR</sequence>
<accession>A0A316ZAC0</accession>
<keyword evidence="7" id="KW-0406">Ion transport</keyword>
<comment type="subcellular location">
    <subcellularLocation>
        <location evidence="1 7">Membrane</location>
        <topology evidence="1 7">Multi-pass membrane protein</topology>
    </subcellularLocation>
</comment>
<dbReference type="PANTHER" id="PTHR11660:SF57">
    <property type="entry name" value="SOLUTE CARRIER FAMILY 40 MEMBER"/>
    <property type="match status" value="1"/>
</dbReference>
<evidence type="ECO:0000256" key="2">
    <source>
        <dbReference type="ARBA" id="ARBA00006279"/>
    </source>
</evidence>
<evidence type="ECO:0000256" key="8">
    <source>
        <dbReference type="SAM" id="MobiDB-lite"/>
    </source>
</evidence>
<dbReference type="AlphaFoldDB" id="A0A316ZAC0"/>
<evidence type="ECO:0000313" key="10">
    <source>
        <dbReference type="Proteomes" id="UP000245946"/>
    </source>
</evidence>
<keyword evidence="4 7" id="KW-0812">Transmembrane</keyword>
<proteinExistence type="inferred from homology"/>
<comment type="similarity">
    <text evidence="2 7">Belongs to the ferroportin (FP) (TC 2.A.100) family. SLC40A subfamily.</text>
</comment>
<keyword evidence="5 7" id="KW-1133">Transmembrane helix</keyword>
<feature type="transmembrane region" description="Helical" evidence="7">
    <location>
        <begin position="159"/>
        <end position="178"/>
    </location>
</feature>
<feature type="region of interest" description="Disordered" evidence="8">
    <location>
        <begin position="1"/>
        <end position="26"/>
    </location>
</feature>
<reference evidence="9 10" key="1">
    <citation type="journal article" date="2018" name="Mol. Biol. Evol.">
        <title>Broad Genomic Sampling Reveals a Smut Pathogenic Ancestry of the Fungal Clade Ustilaginomycotina.</title>
        <authorList>
            <person name="Kijpornyongpan T."/>
            <person name="Mondo S.J."/>
            <person name="Barry K."/>
            <person name="Sandor L."/>
            <person name="Lee J."/>
            <person name="Lipzen A."/>
            <person name="Pangilinan J."/>
            <person name="LaButti K."/>
            <person name="Hainaut M."/>
            <person name="Henrissat B."/>
            <person name="Grigoriev I.V."/>
            <person name="Spatafora J.W."/>
            <person name="Aime M.C."/>
        </authorList>
    </citation>
    <scope>NUCLEOTIDE SEQUENCE [LARGE SCALE GENOMIC DNA]</scope>
    <source>
        <strain evidence="9 10">MCA 4186</strain>
    </source>
</reference>
<feature type="transmembrane region" description="Helical" evidence="7">
    <location>
        <begin position="236"/>
        <end position="253"/>
    </location>
</feature>
<dbReference type="InterPro" id="IPR009716">
    <property type="entry name" value="Ferroportin-1"/>
</dbReference>
<comment type="function">
    <text evidence="7">May be involved in iron transport and iron homeostasis.</text>
</comment>
<feature type="transmembrane region" description="Helical" evidence="7">
    <location>
        <begin position="115"/>
        <end position="134"/>
    </location>
</feature>
<dbReference type="SUPFAM" id="SSF103473">
    <property type="entry name" value="MFS general substrate transporter"/>
    <property type="match status" value="1"/>
</dbReference>
<evidence type="ECO:0000256" key="6">
    <source>
        <dbReference type="ARBA" id="ARBA00023136"/>
    </source>
</evidence>